<evidence type="ECO:0000256" key="1">
    <source>
        <dbReference type="ARBA" id="ARBA00006484"/>
    </source>
</evidence>
<dbReference type="InterPro" id="IPR036291">
    <property type="entry name" value="NAD(P)-bd_dom_sf"/>
</dbReference>
<dbReference type="Gene3D" id="3.40.50.720">
    <property type="entry name" value="NAD(P)-binding Rossmann-like Domain"/>
    <property type="match status" value="1"/>
</dbReference>
<evidence type="ECO:0000313" key="4">
    <source>
        <dbReference type="EMBL" id="CCE80272.1"/>
    </source>
</evidence>
<dbReference type="PANTHER" id="PTHR42901">
    <property type="entry name" value="ALCOHOL DEHYDROGENASE"/>
    <property type="match status" value="1"/>
</dbReference>
<dbReference type="InParanoid" id="G8YHY5"/>
<protein>
    <submittedName>
        <fullName evidence="5">Piso0_003382 protein</fullName>
    </submittedName>
</protein>
<dbReference type="eggNOG" id="KOG1205">
    <property type="taxonomic scope" value="Eukaryota"/>
</dbReference>
<dbReference type="HOGENOM" id="CLU_010194_2_10_1"/>
<evidence type="ECO:0000313" key="6">
    <source>
        <dbReference type="Proteomes" id="UP000005222"/>
    </source>
</evidence>
<dbReference type="EMBL" id="FO082052">
    <property type="protein sequence ID" value="CCE81037.1"/>
    <property type="molecule type" value="Genomic_DNA"/>
</dbReference>
<dbReference type="GO" id="GO:0016616">
    <property type="term" value="F:oxidoreductase activity, acting on the CH-OH group of donors, NAD or NADP as acceptor"/>
    <property type="evidence" value="ECO:0007669"/>
    <property type="project" value="UniProtKB-ARBA"/>
</dbReference>
<keyword evidence="6" id="KW-1185">Reference proteome</keyword>
<evidence type="ECO:0000256" key="3">
    <source>
        <dbReference type="RuleBase" id="RU000363"/>
    </source>
</evidence>
<dbReference type="FunCoup" id="G8YHY5">
    <property type="interactions" value="878"/>
</dbReference>
<dbReference type="Proteomes" id="UP000005222">
    <property type="component" value="Chromosome G"/>
</dbReference>
<dbReference type="PRINTS" id="PR00080">
    <property type="entry name" value="SDRFAMILY"/>
</dbReference>
<dbReference type="PANTHER" id="PTHR42901:SF1">
    <property type="entry name" value="ALCOHOL DEHYDROGENASE"/>
    <property type="match status" value="1"/>
</dbReference>
<evidence type="ECO:0000256" key="2">
    <source>
        <dbReference type="ARBA" id="ARBA00023002"/>
    </source>
</evidence>
<sequence>MSYGPKAAERLSGKIILITGASSGIGEATAKEAAAAANGDIKLILTARRKEKLDKLASELTSTYPKIKVLAESLDVSKTDTIKPFIEKLPQEFSDIDVLVNNAGLALGRDEIGSILSEDIQAMFQTNVLGLISMTQAVLPIFKKKNRGDIVNLGSVAGRDPYPGGGIYCPTKASVKSFSHVLRKELINTKIRVLEVDPGNVETEFSNVRFKGDLQKAKSVYAGTEPLYADDVAEIIVFGLTRKENTVLAESLVFSTNQASAFHIYREPTNNL</sequence>
<dbReference type="STRING" id="559304.G8YHY5"/>
<reference evidence="5" key="1">
    <citation type="submission" date="2011-10" db="EMBL/GenBank/DDBJ databases">
        <authorList>
            <person name="Genoscope - CEA"/>
        </authorList>
    </citation>
    <scope>NUCLEOTIDE SEQUENCE</scope>
</reference>
<keyword evidence="2" id="KW-0560">Oxidoreductase</keyword>
<gene>
    <name evidence="5" type="primary">Piso0_003382</name>
    <name evidence="4" type="ORF">GNLVRS01_PISO0G11094g</name>
    <name evidence="5" type="ORF">GNLVRS01_PISO0H11095g</name>
</gene>
<dbReference type="EMBL" id="FO082053">
    <property type="protein sequence ID" value="CCE80272.1"/>
    <property type="molecule type" value="Genomic_DNA"/>
</dbReference>
<dbReference type="Proteomes" id="UP000005222">
    <property type="component" value="Chromosome H"/>
</dbReference>
<evidence type="ECO:0000313" key="5">
    <source>
        <dbReference type="EMBL" id="CCE81037.1"/>
    </source>
</evidence>
<dbReference type="Pfam" id="PF00106">
    <property type="entry name" value="adh_short"/>
    <property type="match status" value="1"/>
</dbReference>
<dbReference type="SUPFAM" id="SSF51735">
    <property type="entry name" value="NAD(P)-binding Rossmann-fold domains"/>
    <property type="match status" value="1"/>
</dbReference>
<dbReference type="OrthoDB" id="6251714at2759"/>
<dbReference type="FunFam" id="3.40.50.720:FF:000047">
    <property type="entry name" value="NADP-dependent L-serine/L-allo-threonine dehydrogenase"/>
    <property type="match status" value="1"/>
</dbReference>
<organism evidence="5 6">
    <name type="scientific">Pichia sorbitophila (strain ATCC MYA-4447 / BCRC 22081 / CBS 7064 / NBRC 10061 / NRRL Y-12695)</name>
    <name type="common">Hybrid yeast</name>
    <dbReference type="NCBI Taxonomy" id="559304"/>
    <lineage>
        <taxon>Eukaryota</taxon>
        <taxon>Fungi</taxon>
        <taxon>Dikarya</taxon>
        <taxon>Ascomycota</taxon>
        <taxon>Saccharomycotina</taxon>
        <taxon>Pichiomycetes</taxon>
        <taxon>Debaryomycetaceae</taxon>
        <taxon>Millerozyma</taxon>
    </lineage>
</organism>
<reference evidence="6" key="2">
    <citation type="journal article" date="2012" name="G3 (Bethesda)">
        <title>Pichia sorbitophila, an interspecies yeast hybrid reveals early steps of genome resolution following polyploidization.</title>
        <authorList>
            <person name="Leh Louis V."/>
            <person name="Despons L."/>
            <person name="Friedrich A."/>
            <person name="Martin T."/>
            <person name="Durrens P."/>
            <person name="Casaregola S."/>
            <person name="Neuveglise C."/>
            <person name="Fairhead C."/>
            <person name="Marck C."/>
            <person name="Cruz J.A."/>
            <person name="Straub M.L."/>
            <person name="Kugler V."/>
            <person name="Sacerdot C."/>
            <person name="Uzunov Z."/>
            <person name="Thierry A."/>
            <person name="Weiss S."/>
            <person name="Bleykasten C."/>
            <person name="De Montigny J."/>
            <person name="Jacques N."/>
            <person name="Jung P."/>
            <person name="Lemaire M."/>
            <person name="Mallet S."/>
            <person name="Morel G."/>
            <person name="Richard G.F."/>
            <person name="Sarkar A."/>
            <person name="Savel G."/>
            <person name="Schacherer J."/>
            <person name="Seret M.L."/>
            <person name="Talla E."/>
            <person name="Samson G."/>
            <person name="Jubin C."/>
            <person name="Poulain J."/>
            <person name="Vacherie B."/>
            <person name="Barbe V."/>
            <person name="Pelletier E."/>
            <person name="Sherman D.J."/>
            <person name="Westhof E."/>
            <person name="Weissenbach J."/>
            <person name="Baret P.V."/>
            <person name="Wincker P."/>
            <person name="Gaillardin C."/>
            <person name="Dujon B."/>
            <person name="Souciet J.L."/>
        </authorList>
    </citation>
    <scope>NUCLEOTIDE SEQUENCE [LARGE SCALE GENOMIC DNA]</scope>
    <source>
        <strain evidence="6">ATCC MYA-4447 / BCRC 22081 / CBS 7064 / NBRC 10061 / NRRL Y-12695</strain>
    </source>
</reference>
<dbReference type="AlphaFoldDB" id="G8YHY5"/>
<accession>G8YHY5</accession>
<dbReference type="InterPro" id="IPR002347">
    <property type="entry name" value="SDR_fam"/>
</dbReference>
<proteinExistence type="inferred from homology"/>
<comment type="similarity">
    <text evidence="1 3">Belongs to the short-chain dehydrogenases/reductases (SDR) family.</text>
</comment>
<dbReference type="PRINTS" id="PR00081">
    <property type="entry name" value="GDHRDH"/>
</dbReference>
<name>G8YHY5_PICSO</name>